<keyword evidence="3" id="KW-1185">Reference proteome</keyword>
<accession>A0A267EJZ9</accession>
<gene>
    <name evidence="2" type="ORF">BOX15_Mlig023765g2</name>
</gene>
<dbReference type="GO" id="GO:0003713">
    <property type="term" value="F:transcription coactivator activity"/>
    <property type="evidence" value="ECO:0007669"/>
    <property type="project" value="TreeGrafter"/>
</dbReference>
<feature type="compositionally biased region" description="Basic and acidic residues" evidence="1">
    <location>
        <begin position="443"/>
        <end position="457"/>
    </location>
</feature>
<comment type="caution">
    <text evidence="2">The sequence shown here is derived from an EMBL/GenBank/DDBJ whole genome shotgun (WGS) entry which is preliminary data.</text>
</comment>
<dbReference type="AlphaFoldDB" id="A0A267EJZ9"/>
<dbReference type="GO" id="GO:0045944">
    <property type="term" value="P:positive regulation of transcription by RNA polymerase II"/>
    <property type="evidence" value="ECO:0007669"/>
    <property type="project" value="TreeGrafter"/>
</dbReference>
<feature type="region of interest" description="Disordered" evidence="1">
    <location>
        <begin position="275"/>
        <end position="364"/>
    </location>
</feature>
<feature type="compositionally biased region" description="Low complexity" evidence="1">
    <location>
        <begin position="488"/>
        <end position="505"/>
    </location>
</feature>
<feature type="compositionally biased region" description="Polar residues" evidence="1">
    <location>
        <begin position="90"/>
        <end position="102"/>
    </location>
</feature>
<evidence type="ECO:0000313" key="2">
    <source>
        <dbReference type="EMBL" id="PAA61159.1"/>
    </source>
</evidence>
<proteinExistence type="predicted"/>
<feature type="compositionally biased region" description="Basic and acidic residues" evidence="1">
    <location>
        <begin position="388"/>
        <end position="398"/>
    </location>
</feature>
<name>A0A267EJZ9_9PLAT</name>
<feature type="compositionally biased region" description="Polar residues" evidence="1">
    <location>
        <begin position="559"/>
        <end position="572"/>
    </location>
</feature>
<feature type="compositionally biased region" description="Low complexity" evidence="1">
    <location>
        <begin position="233"/>
        <end position="251"/>
    </location>
</feature>
<dbReference type="GO" id="GO:0016592">
    <property type="term" value="C:mediator complex"/>
    <property type="evidence" value="ECO:0007669"/>
    <property type="project" value="TreeGrafter"/>
</dbReference>
<feature type="region of interest" description="Disordered" evidence="1">
    <location>
        <begin position="177"/>
        <end position="254"/>
    </location>
</feature>
<organism evidence="2 3">
    <name type="scientific">Macrostomum lignano</name>
    <dbReference type="NCBI Taxonomy" id="282301"/>
    <lineage>
        <taxon>Eukaryota</taxon>
        <taxon>Metazoa</taxon>
        <taxon>Spiralia</taxon>
        <taxon>Lophotrochozoa</taxon>
        <taxon>Platyhelminthes</taxon>
        <taxon>Rhabditophora</taxon>
        <taxon>Macrostomorpha</taxon>
        <taxon>Macrostomida</taxon>
        <taxon>Macrostomidae</taxon>
        <taxon>Macrostomum</taxon>
    </lineage>
</organism>
<dbReference type="InterPro" id="IPR051647">
    <property type="entry name" value="Mediator_comp_sub12"/>
</dbReference>
<feature type="compositionally biased region" description="Basic and acidic residues" evidence="1">
    <location>
        <begin position="214"/>
        <end position="232"/>
    </location>
</feature>
<feature type="region of interest" description="Disordered" evidence="1">
    <location>
        <begin position="482"/>
        <end position="509"/>
    </location>
</feature>
<dbReference type="PANTHER" id="PTHR46007">
    <property type="entry name" value="MEDIATOR OF RNA POLYMERASE II TRANSCRIPTION SUBUNIT 12"/>
    <property type="match status" value="1"/>
</dbReference>
<feature type="compositionally biased region" description="Basic and acidic residues" evidence="1">
    <location>
        <begin position="177"/>
        <end position="189"/>
    </location>
</feature>
<evidence type="ECO:0000256" key="1">
    <source>
        <dbReference type="SAM" id="MobiDB-lite"/>
    </source>
</evidence>
<feature type="region of interest" description="Disordered" evidence="1">
    <location>
        <begin position="1"/>
        <end position="155"/>
    </location>
</feature>
<dbReference type="EMBL" id="NIVC01002065">
    <property type="protein sequence ID" value="PAA61159.1"/>
    <property type="molecule type" value="Genomic_DNA"/>
</dbReference>
<feature type="compositionally biased region" description="Polar residues" evidence="1">
    <location>
        <begin position="423"/>
        <end position="433"/>
    </location>
</feature>
<evidence type="ECO:0000313" key="3">
    <source>
        <dbReference type="Proteomes" id="UP000215902"/>
    </source>
</evidence>
<dbReference type="Proteomes" id="UP000215902">
    <property type="component" value="Unassembled WGS sequence"/>
</dbReference>
<reference evidence="2 3" key="1">
    <citation type="submission" date="2017-06" db="EMBL/GenBank/DDBJ databases">
        <title>A platform for efficient transgenesis in Macrostomum lignano, a flatworm model organism for stem cell research.</title>
        <authorList>
            <person name="Berezikov E."/>
        </authorList>
    </citation>
    <scope>NUCLEOTIDE SEQUENCE [LARGE SCALE GENOMIC DNA]</scope>
    <source>
        <strain evidence="2">DV1</strain>
        <tissue evidence="2">Whole organism</tissue>
    </source>
</reference>
<sequence>MGNEQSGSPDGTADPASTDVGPSAPSTPRPILRNAAGGGGHLNDEKNRRNVVFRDQTEDALRFNHSILRSSAGGGETHSQSAATGGGLTRLSQQVNNLNGGLQRQAVAESLQANGQARRPARTQKPPAPAPPSAVDGGLNSEKDAAAEPMEDSRVSRMREYVFALAEKKEKNRVVDVDPNEGRLYDPSKQELPTVTEELEERDDTLRRGLSKADSTETLKEEIKQEILRDLLSHSSSPSQQQQAIASAEGAVSGAKIGDAEKKKLIAEIRQQLLGQHPLQAPTDFMEGSLLEPDYSEDESATPAAEQPPRQLTRFSSELEMSSVGVGNGHYRSPLQPRRFKGPAPAPPNARYRRGGGPPVVREPYQEQWEEPIFAYDRPQTEEQLQEQMEKAYDDRYRQKSRSKRFGDSWKRMTASLSKAFGFNNNSSDSGGTRKSGIVRRSSVRDSTFDRPGESRNHQQQQQQQGFRGNRTGSVYSLASAEMPPMEQQQQQQQQQQQRLAQQLMQHHHQRAPLPTDIWRDVAQASHDQMLHTRNPVFSYQSASANVGSEPSRAPQFAAGSQSESAAWQSRSPIARVTVPPLKANKVNANGENTYL</sequence>
<feature type="region of interest" description="Disordered" evidence="1">
    <location>
        <begin position="381"/>
        <end position="406"/>
    </location>
</feature>
<feature type="region of interest" description="Disordered" evidence="1">
    <location>
        <begin position="546"/>
        <end position="572"/>
    </location>
</feature>
<dbReference type="PANTHER" id="PTHR46007:SF8">
    <property type="entry name" value="C2H2-TYPE DOMAIN-CONTAINING PROTEIN"/>
    <property type="match status" value="1"/>
</dbReference>
<feature type="region of interest" description="Disordered" evidence="1">
    <location>
        <begin position="420"/>
        <end position="470"/>
    </location>
</feature>
<protein>
    <submittedName>
        <fullName evidence="2">Uncharacterized protein</fullName>
    </submittedName>
</protein>
<feature type="compositionally biased region" description="Basic and acidic residues" evidence="1">
    <location>
        <begin position="141"/>
        <end position="155"/>
    </location>
</feature>